<accession>X0JMS7</accession>
<dbReference type="VEuPathDB" id="FungiDB:FOIG_09950"/>
<dbReference type="RefSeq" id="XP_031059715.1">
    <property type="nucleotide sequence ID" value="XM_031210237.1"/>
</dbReference>
<gene>
    <name evidence="2" type="ORF">FOIG_09950</name>
</gene>
<dbReference type="GeneID" id="42035125"/>
<feature type="compositionally biased region" description="Low complexity" evidence="1">
    <location>
        <begin position="12"/>
        <end position="27"/>
    </location>
</feature>
<dbReference type="AlphaFoldDB" id="X0JMS7"/>
<reference evidence="2" key="2">
    <citation type="submission" date="2012-05" db="EMBL/GenBank/DDBJ databases">
        <title>The Genome Annotation of Fusarium oxysporum II5.</title>
        <authorList>
            <consortium name="The Broad Institute Genomics Platform"/>
            <person name="Ma L.-J."/>
            <person name="Corby-Kistler H."/>
            <person name="Broz K."/>
            <person name="Gale L.R."/>
            <person name="Jonkers W."/>
            <person name="O'Donnell K."/>
            <person name="Ploetz R."/>
            <person name="Steinberg C."/>
            <person name="Schwartz D.C."/>
            <person name="VanEtten H."/>
            <person name="Zhou S."/>
            <person name="Young S.K."/>
            <person name="Zeng Q."/>
            <person name="Gargeya S."/>
            <person name="Fitzgerald M."/>
            <person name="Abouelleil A."/>
            <person name="Alvarado L."/>
            <person name="Chapman S.B."/>
            <person name="Gainer-Dewar J."/>
            <person name="Goldberg J."/>
            <person name="Griggs A."/>
            <person name="Gujja S."/>
            <person name="Hansen M."/>
            <person name="Howarth C."/>
            <person name="Imamovic A."/>
            <person name="Ireland A."/>
            <person name="Larimer J."/>
            <person name="McCowan C."/>
            <person name="Murphy C."/>
            <person name="Pearson M."/>
            <person name="Poon T.W."/>
            <person name="Priest M."/>
            <person name="Roberts A."/>
            <person name="Saif S."/>
            <person name="Shea T."/>
            <person name="Sykes S."/>
            <person name="Wortman J."/>
            <person name="Nusbaum C."/>
            <person name="Birren B."/>
        </authorList>
    </citation>
    <scope>NUCLEOTIDE SEQUENCE</scope>
    <source>
        <strain evidence="2">54006</strain>
    </source>
</reference>
<evidence type="ECO:0000313" key="2">
    <source>
        <dbReference type="EMBL" id="EXL97625.1"/>
    </source>
</evidence>
<dbReference type="HOGENOM" id="CLU_2049807_0_0_1"/>
<protein>
    <submittedName>
        <fullName evidence="2">Uncharacterized protein</fullName>
    </submittedName>
</protein>
<name>X0JMS7_FUSO5</name>
<dbReference type="EMBL" id="JH658288">
    <property type="protein sequence ID" value="EXL97625.1"/>
    <property type="molecule type" value="Genomic_DNA"/>
</dbReference>
<evidence type="ECO:0000256" key="1">
    <source>
        <dbReference type="SAM" id="MobiDB-lite"/>
    </source>
</evidence>
<sequence length="120" mass="12821">MQPKIEGDESMNDSCLSSSQSSSTPLSANTPPGQYLNPLSGARKRHIEESDDTLVAQVDEQSSPREAVGDKTKRIGVIDTSKANDFGTHASPFSPPTLASAPTVISDAGNQQFKEFKARK</sequence>
<organism evidence="2">
    <name type="scientific">Fusarium odoratissimum (strain NRRL 54006)</name>
    <dbReference type="NCBI Taxonomy" id="1089451"/>
    <lineage>
        <taxon>Eukaryota</taxon>
        <taxon>Fungi</taxon>
        <taxon>Dikarya</taxon>
        <taxon>Ascomycota</taxon>
        <taxon>Pezizomycotina</taxon>
        <taxon>Sordariomycetes</taxon>
        <taxon>Hypocreomycetidae</taxon>
        <taxon>Hypocreales</taxon>
        <taxon>Nectriaceae</taxon>
        <taxon>Fusarium</taxon>
        <taxon>Fusarium oxysporum species complex</taxon>
        <taxon>Fusarium oxysporum f. sp. cubense (strain race 4)</taxon>
    </lineage>
</organism>
<proteinExistence type="predicted"/>
<reference evidence="2" key="1">
    <citation type="submission" date="2011-11" db="EMBL/GenBank/DDBJ databases">
        <title>The Genome Sequence of Fusarium oxysporum II5.</title>
        <authorList>
            <consortium name="The Broad Institute Genome Sequencing Platform"/>
            <person name="Ma L.-J."/>
            <person name="Gale L.R."/>
            <person name="Schwartz D.C."/>
            <person name="Zhou S."/>
            <person name="Corby-Kistler H."/>
            <person name="Young S.K."/>
            <person name="Zeng Q."/>
            <person name="Gargeya S."/>
            <person name="Fitzgerald M."/>
            <person name="Haas B."/>
            <person name="Abouelleil A."/>
            <person name="Alvarado L."/>
            <person name="Arachchi H.M."/>
            <person name="Berlin A."/>
            <person name="Brown A."/>
            <person name="Chapman S.B."/>
            <person name="Chen Z."/>
            <person name="Dunbar C."/>
            <person name="Freedman E."/>
            <person name="Gearin G."/>
            <person name="Goldberg J."/>
            <person name="Griggs A."/>
            <person name="Gujja S."/>
            <person name="Heiman D."/>
            <person name="Howarth C."/>
            <person name="Larson L."/>
            <person name="Lui A."/>
            <person name="MacDonald P.J.P."/>
            <person name="Montmayeur A."/>
            <person name="Murphy C."/>
            <person name="Neiman D."/>
            <person name="Pearson M."/>
            <person name="Priest M."/>
            <person name="Roberts A."/>
            <person name="Saif S."/>
            <person name="Shea T."/>
            <person name="Shenoy N."/>
            <person name="Sisk P."/>
            <person name="Stolte C."/>
            <person name="Sykes S."/>
            <person name="Wortman J."/>
            <person name="Nusbaum C."/>
            <person name="Birren B."/>
        </authorList>
    </citation>
    <scope>NUCLEOTIDE SEQUENCE [LARGE SCALE GENOMIC DNA]</scope>
    <source>
        <strain evidence="2">54006</strain>
    </source>
</reference>
<dbReference type="Proteomes" id="UP000030685">
    <property type="component" value="Unassembled WGS sequence"/>
</dbReference>
<feature type="region of interest" description="Disordered" evidence="1">
    <location>
        <begin position="1"/>
        <end position="103"/>
    </location>
</feature>